<evidence type="ECO:0000256" key="5">
    <source>
        <dbReference type="PROSITE-ProRule" id="PRU01248"/>
    </source>
</evidence>
<dbReference type="InterPro" id="IPR011946">
    <property type="entry name" value="Integrase_integron-type"/>
</dbReference>
<dbReference type="SUPFAM" id="SSF56349">
    <property type="entry name" value="DNA breaking-rejoining enzymes"/>
    <property type="match status" value="1"/>
</dbReference>
<comment type="caution">
    <text evidence="8">The sequence shown here is derived from an EMBL/GenBank/DDBJ whole genome shotgun (WGS) entry which is preliminary data.</text>
</comment>
<dbReference type="Pfam" id="PF00589">
    <property type="entry name" value="Phage_integrase"/>
    <property type="match status" value="1"/>
</dbReference>
<dbReference type="PANTHER" id="PTHR30349:SF64">
    <property type="entry name" value="PROPHAGE INTEGRASE INTD-RELATED"/>
    <property type="match status" value="1"/>
</dbReference>
<keyword evidence="9" id="KW-1185">Reference proteome</keyword>
<feature type="domain" description="Core-binding (CB)" evidence="7">
    <location>
        <begin position="1"/>
        <end position="85"/>
    </location>
</feature>
<dbReference type="InterPro" id="IPR050090">
    <property type="entry name" value="Tyrosine_recombinase_XerCD"/>
</dbReference>
<dbReference type="GO" id="GO:0006310">
    <property type="term" value="P:DNA recombination"/>
    <property type="evidence" value="ECO:0007669"/>
    <property type="project" value="UniProtKB-KW"/>
</dbReference>
<dbReference type="Pfam" id="PF13495">
    <property type="entry name" value="Phage_int_SAM_4"/>
    <property type="match status" value="1"/>
</dbReference>
<dbReference type="InterPro" id="IPR013762">
    <property type="entry name" value="Integrase-like_cat_sf"/>
</dbReference>
<gene>
    <name evidence="8" type="ORF">JIN83_06485</name>
</gene>
<evidence type="ECO:0000256" key="1">
    <source>
        <dbReference type="ARBA" id="ARBA00008857"/>
    </source>
</evidence>
<comment type="similarity">
    <text evidence="1">Belongs to the 'phage' integrase family.</text>
</comment>
<evidence type="ECO:0000259" key="7">
    <source>
        <dbReference type="PROSITE" id="PS51900"/>
    </source>
</evidence>
<dbReference type="PROSITE" id="PS51898">
    <property type="entry name" value="TYR_RECOMBINASE"/>
    <property type="match status" value="1"/>
</dbReference>
<dbReference type="EMBL" id="JAENIG010000003">
    <property type="protein sequence ID" value="MBK1854599.1"/>
    <property type="molecule type" value="Genomic_DNA"/>
</dbReference>
<dbReference type="Gene3D" id="1.10.150.130">
    <property type="match status" value="1"/>
</dbReference>
<reference evidence="8" key="1">
    <citation type="submission" date="2021-01" db="EMBL/GenBank/DDBJ databases">
        <title>Modified the classification status of verrucomicrobia.</title>
        <authorList>
            <person name="Feng X."/>
        </authorList>
    </citation>
    <scope>NUCLEOTIDE SEQUENCE</scope>
    <source>
        <strain evidence="8">5K15</strain>
    </source>
</reference>
<name>A0AAE2SBC5_9BACT</name>
<evidence type="ECO:0000259" key="6">
    <source>
        <dbReference type="PROSITE" id="PS51898"/>
    </source>
</evidence>
<dbReference type="AlphaFoldDB" id="A0AAE2SBC5"/>
<dbReference type="PANTHER" id="PTHR30349">
    <property type="entry name" value="PHAGE INTEGRASE-RELATED"/>
    <property type="match status" value="1"/>
</dbReference>
<evidence type="ECO:0000256" key="3">
    <source>
        <dbReference type="ARBA" id="ARBA00023125"/>
    </source>
</evidence>
<evidence type="ECO:0000256" key="4">
    <source>
        <dbReference type="ARBA" id="ARBA00023172"/>
    </source>
</evidence>
<dbReference type="InterPro" id="IPR010998">
    <property type="entry name" value="Integrase_recombinase_N"/>
</dbReference>
<dbReference type="GO" id="GO:0015074">
    <property type="term" value="P:DNA integration"/>
    <property type="evidence" value="ECO:0007669"/>
    <property type="project" value="UniProtKB-KW"/>
</dbReference>
<keyword evidence="2" id="KW-0229">DNA integration</keyword>
<dbReference type="InterPro" id="IPR004107">
    <property type="entry name" value="Integrase_SAM-like_N"/>
</dbReference>
<dbReference type="RefSeq" id="WP_309489205.1">
    <property type="nucleotide sequence ID" value="NZ_JAENIG010000003.1"/>
</dbReference>
<accession>A0AAE2SBC5</accession>
<sequence length="322" mass="36500">MAEKGKLEMKLRTKMRRRGLARRTESSYVSWYKHYVKFHGMKHPVDLGQEGVEDFLDYLASVKKVASSTQNQAFSALLFLYREVLEIELKEIDVKRAKRRKTLPVVLSQEEVRRLLKEVRDGVPAVFVSLLYGCGLRVSEGLRLRIKDVDFSNGLVWLRDAKGGKDRTVTLPGSLEVQLKGQVQQARLLFEQDERAGGARVSVAASYDKKHGGRPSRSWEWYWVFPAARLGTDPADGETKRYHIMEGAVSKWISKAAEKAQIPKRISAHTFRHSYATHLLQKGVDLRTIQEALGHSSVKTTEIYTHVIHAMSGRAGSPLDDL</sequence>
<dbReference type="InterPro" id="IPR002104">
    <property type="entry name" value="Integrase_catalytic"/>
</dbReference>
<evidence type="ECO:0000256" key="2">
    <source>
        <dbReference type="ARBA" id="ARBA00022908"/>
    </source>
</evidence>
<dbReference type="PROSITE" id="PS51900">
    <property type="entry name" value="CB"/>
    <property type="match status" value="1"/>
</dbReference>
<dbReference type="InterPro" id="IPR044068">
    <property type="entry name" value="CB"/>
</dbReference>
<keyword evidence="3 5" id="KW-0238">DNA-binding</keyword>
<dbReference type="NCBIfam" id="TIGR02249">
    <property type="entry name" value="integrase_gron"/>
    <property type="match status" value="1"/>
</dbReference>
<feature type="domain" description="Tyr recombinase" evidence="6">
    <location>
        <begin position="102"/>
        <end position="317"/>
    </location>
</feature>
<organism evidence="8 9">
    <name type="scientific">Oceaniferula flava</name>
    <dbReference type="NCBI Taxonomy" id="2800421"/>
    <lineage>
        <taxon>Bacteria</taxon>
        <taxon>Pseudomonadati</taxon>
        <taxon>Verrucomicrobiota</taxon>
        <taxon>Verrucomicrobiia</taxon>
        <taxon>Verrucomicrobiales</taxon>
        <taxon>Verrucomicrobiaceae</taxon>
        <taxon>Oceaniferula</taxon>
    </lineage>
</organism>
<dbReference type="GO" id="GO:0003677">
    <property type="term" value="F:DNA binding"/>
    <property type="evidence" value="ECO:0007669"/>
    <property type="project" value="UniProtKB-UniRule"/>
</dbReference>
<protein>
    <submittedName>
        <fullName evidence="8">Integron integrase</fullName>
    </submittedName>
</protein>
<keyword evidence="4" id="KW-0233">DNA recombination</keyword>
<proteinExistence type="inferred from homology"/>
<evidence type="ECO:0000313" key="8">
    <source>
        <dbReference type="EMBL" id="MBK1854599.1"/>
    </source>
</evidence>
<dbReference type="Gene3D" id="1.10.443.10">
    <property type="entry name" value="Intergrase catalytic core"/>
    <property type="match status" value="1"/>
</dbReference>
<evidence type="ECO:0000313" key="9">
    <source>
        <dbReference type="Proteomes" id="UP000634206"/>
    </source>
</evidence>
<dbReference type="InterPro" id="IPR011010">
    <property type="entry name" value="DNA_brk_join_enz"/>
</dbReference>
<dbReference type="Proteomes" id="UP000634206">
    <property type="component" value="Unassembled WGS sequence"/>
</dbReference>